<dbReference type="Pfam" id="PF09750">
    <property type="entry name" value="DRY_EERY"/>
    <property type="match status" value="1"/>
</dbReference>
<feature type="domain" description="Suppressor of white apricot N-terminal" evidence="4">
    <location>
        <begin position="39"/>
        <end position="183"/>
    </location>
</feature>
<name>A0A9P6KHI9_9FUNG</name>
<evidence type="ECO:0000256" key="1">
    <source>
        <dbReference type="ARBA" id="ARBA00022664"/>
    </source>
</evidence>
<sequence length="429" mass="48410">MWKTVVKEEKRIKDLLENTRRRAQRRRAYYESRLGDPMQLLRVSGTASKLVTNPEMYSFHEDSDNLMPWPGDSSVKIDRFDGRALLDFLPSDPRPMVESGLRIERDEDGIGDELRFERWQDLVDKARLGLSEEQCIVDNEEEWNDLVARHHALIGKTTERKSDTGATSGMAANPFHFDYGTKVAQADEAGELGPHSMDREAAAIEEENILDHLDELSAKDRDFLDRLGEEYSVKHYYRYLKIAKKEQESRVKQLKVTAVNLERTMAGKKPLKTSEIEAMDAASEGPTRPRSSRTYRRHSQDSHYRGSRRSSPSYEPYAESGPSRSGSESPERGNVEFIVEFKGSPPGSSRGSHDAYVDEVHEQPTKANFQAVAGRTLEPKGVIQSSAPSSAKSMKMSLAEKLKERMRQGLAQSGNVFSNASCVVLSLYS</sequence>
<keyword evidence="6" id="KW-1185">Reference proteome</keyword>
<evidence type="ECO:0000313" key="6">
    <source>
        <dbReference type="Proteomes" id="UP000780801"/>
    </source>
</evidence>
<protein>
    <recommendedName>
        <fullName evidence="4">Suppressor of white apricot N-terminal domain-containing protein</fullName>
    </recommendedName>
</protein>
<dbReference type="InterPro" id="IPR019147">
    <property type="entry name" value="SWAP_N_domain"/>
</dbReference>
<keyword evidence="2" id="KW-0508">mRNA splicing</keyword>
<dbReference type="PANTHER" id="PTHR13161">
    <property type="entry name" value="SPLICING FACTOR SUPPRESSOR OF WHITE APRICOT"/>
    <property type="match status" value="1"/>
</dbReference>
<dbReference type="GO" id="GO:0008380">
    <property type="term" value="P:RNA splicing"/>
    <property type="evidence" value="ECO:0007669"/>
    <property type="project" value="UniProtKB-KW"/>
</dbReference>
<feature type="compositionally biased region" description="Low complexity" evidence="3">
    <location>
        <begin position="319"/>
        <end position="328"/>
    </location>
</feature>
<evidence type="ECO:0000256" key="3">
    <source>
        <dbReference type="SAM" id="MobiDB-lite"/>
    </source>
</evidence>
<comment type="caution">
    <text evidence="5">The sequence shown here is derived from an EMBL/GenBank/DDBJ whole genome shotgun (WGS) entry which is preliminary data.</text>
</comment>
<dbReference type="EMBL" id="JAABOA010000285">
    <property type="protein sequence ID" value="KAF9584967.1"/>
    <property type="molecule type" value="Genomic_DNA"/>
</dbReference>
<feature type="region of interest" description="Disordered" evidence="3">
    <location>
        <begin position="269"/>
        <end position="332"/>
    </location>
</feature>
<reference evidence="5" key="1">
    <citation type="journal article" date="2020" name="Fungal Divers.">
        <title>Resolving the Mortierellaceae phylogeny through synthesis of multi-gene phylogenetics and phylogenomics.</title>
        <authorList>
            <person name="Vandepol N."/>
            <person name="Liber J."/>
            <person name="Desiro A."/>
            <person name="Na H."/>
            <person name="Kennedy M."/>
            <person name="Barry K."/>
            <person name="Grigoriev I.V."/>
            <person name="Miller A.N."/>
            <person name="O'Donnell K."/>
            <person name="Stajich J.E."/>
            <person name="Bonito G."/>
        </authorList>
    </citation>
    <scope>NUCLEOTIDE SEQUENCE</scope>
    <source>
        <strain evidence="5">KOD1015</strain>
    </source>
</reference>
<dbReference type="PANTHER" id="PTHR13161:SF4">
    <property type="entry name" value="CLK4-ASSOCIATING SERINE_ARGININE RICH PROTEIN"/>
    <property type="match status" value="1"/>
</dbReference>
<keyword evidence="1" id="KW-0507">mRNA processing</keyword>
<dbReference type="InterPro" id="IPR040397">
    <property type="entry name" value="SWAP"/>
</dbReference>
<dbReference type="SMART" id="SM01141">
    <property type="entry name" value="DRY_EERY"/>
    <property type="match status" value="1"/>
</dbReference>
<dbReference type="AlphaFoldDB" id="A0A9P6KHI9"/>
<evidence type="ECO:0000259" key="4">
    <source>
        <dbReference type="SMART" id="SM01141"/>
    </source>
</evidence>
<evidence type="ECO:0000256" key="2">
    <source>
        <dbReference type="ARBA" id="ARBA00023187"/>
    </source>
</evidence>
<dbReference type="OrthoDB" id="10070965at2759"/>
<evidence type="ECO:0000313" key="5">
    <source>
        <dbReference type="EMBL" id="KAF9584967.1"/>
    </source>
</evidence>
<organism evidence="5 6">
    <name type="scientific">Lunasporangiospora selenospora</name>
    <dbReference type="NCBI Taxonomy" id="979761"/>
    <lineage>
        <taxon>Eukaryota</taxon>
        <taxon>Fungi</taxon>
        <taxon>Fungi incertae sedis</taxon>
        <taxon>Mucoromycota</taxon>
        <taxon>Mortierellomycotina</taxon>
        <taxon>Mortierellomycetes</taxon>
        <taxon>Mortierellales</taxon>
        <taxon>Mortierellaceae</taxon>
        <taxon>Lunasporangiospora</taxon>
    </lineage>
</organism>
<proteinExistence type="predicted"/>
<dbReference type="Proteomes" id="UP000780801">
    <property type="component" value="Unassembled WGS sequence"/>
</dbReference>
<accession>A0A9P6KHI9</accession>
<dbReference type="GO" id="GO:0006397">
    <property type="term" value="P:mRNA processing"/>
    <property type="evidence" value="ECO:0007669"/>
    <property type="project" value="UniProtKB-KW"/>
</dbReference>
<gene>
    <name evidence="5" type="ORF">BGW38_004450</name>
</gene>